<keyword evidence="2" id="KW-1185">Reference proteome</keyword>
<feature type="non-terminal residue" evidence="1">
    <location>
        <position position="1"/>
    </location>
</feature>
<organism evidence="1 2">
    <name type="scientific">Operophtera brumata</name>
    <name type="common">Winter moth</name>
    <name type="synonym">Phalaena brumata</name>
    <dbReference type="NCBI Taxonomy" id="104452"/>
    <lineage>
        <taxon>Eukaryota</taxon>
        <taxon>Metazoa</taxon>
        <taxon>Ecdysozoa</taxon>
        <taxon>Arthropoda</taxon>
        <taxon>Hexapoda</taxon>
        <taxon>Insecta</taxon>
        <taxon>Pterygota</taxon>
        <taxon>Neoptera</taxon>
        <taxon>Endopterygota</taxon>
        <taxon>Lepidoptera</taxon>
        <taxon>Glossata</taxon>
        <taxon>Ditrysia</taxon>
        <taxon>Geometroidea</taxon>
        <taxon>Geometridae</taxon>
        <taxon>Larentiinae</taxon>
        <taxon>Operophtera</taxon>
    </lineage>
</organism>
<name>A0A0L7K370_OPEBR</name>
<dbReference type="AlphaFoldDB" id="A0A0L7K370"/>
<gene>
    <name evidence="1" type="ORF">OBRU01_26460</name>
</gene>
<comment type="caution">
    <text evidence="1">The sequence shown here is derived from an EMBL/GenBank/DDBJ whole genome shotgun (WGS) entry which is preliminary data.</text>
</comment>
<protein>
    <submittedName>
        <fullName evidence="1">Uncharacterized protein</fullName>
    </submittedName>
</protein>
<evidence type="ECO:0000313" key="1">
    <source>
        <dbReference type="EMBL" id="KOB52133.1"/>
    </source>
</evidence>
<feature type="non-terminal residue" evidence="1">
    <location>
        <position position="80"/>
    </location>
</feature>
<accession>A0A0L7K370</accession>
<proteinExistence type="predicted"/>
<evidence type="ECO:0000313" key="2">
    <source>
        <dbReference type="Proteomes" id="UP000037510"/>
    </source>
</evidence>
<reference evidence="1 2" key="1">
    <citation type="journal article" date="2015" name="Genome Biol. Evol.">
        <title>The genome of winter moth (Operophtera brumata) provides a genomic perspective on sexual dimorphism and phenology.</title>
        <authorList>
            <person name="Derks M.F."/>
            <person name="Smit S."/>
            <person name="Salis L."/>
            <person name="Schijlen E."/>
            <person name="Bossers A."/>
            <person name="Mateman C."/>
            <person name="Pijl A.S."/>
            <person name="de Ridder D."/>
            <person name="Groenen M.A."/>
            <person name="Visser M.E."/>
            <person name="Megens H.J."/>
        </authorList>
    </citation>
    <scope>NUCLEOTIDE SEQUENCE [LARGE SCALE GENOMIC DNA]</scope>
    <source>
        <strain evidence="1">WM2013NL</strain>
        <tissue evidence="1">Head and thorax</tissue>
    </source>
</reference>
<dbReference type="Proteomes" id="UP000037510">
    <property type="component" value="Unassembled WGS sequence"/>
</dbReference>
<dbReference type="EMBL" id="JTDY01013509">
    <property type="protein sequence ID" value="KOB52133.1"/>
    <property type="molecule type" value="Genomic_DNA"/>
</dbReference>
<sequence length="80" mass="9112">ANGYARSEAIVVVFLQKAKDSRRASHTQLVTFRNCYLASSTKSAPSYHPPWSSLRLMEQRCKFEELNSTLSYTKSIRKGL</sequence>